<dbReference type="GO" id="GO:0009252">
    <property type="term" value="P:peptidoglycan biosynthetic process"/>
    <property type="evidence" value="ECO:0007669"/>
    <property type="project" value="UniProtKB-UniPathway"/>
</dbReference>
<dbReference type="GO" id="GO:0004180">
    <property type="term" value="F:carboxypeptidase activity"/>
    <property type="evidence" value="ECO:0007669"/>
    <property type="project" value="UniProtKB-ARBA"/>
</dbReference>
<dbReference type="GO" id="GO:0016740">
    <property type="term" value="F:transferase activity"/>
    <property type="evidence" value="ECO:0007669"/>
    <property type="project" value="UniProtKB-KW"/>
</dbReference>
<name>A0A1H7WBD7_9BACT</name>
<dbReference type="SUPFAM" id="SSF141523">
    <property type="entry name" value="L,D-transpeptidase catalytic domain-like"/>
    <property type="match status" value="1"/>
</dbReference>
<keyword evidence="5 7" id="KW-0573">Peptidoglycan synthesis</keyword>
<dbReference type="AlphaFoldDB" id="A0A1H7WBD7"/>
<evidence type="ECO:0000313" key="9">
    <source>
        <dbReference type="EMBL" id="SEM18389.1"/>
    </source>
</evidence>
<keyword evidence="4 7" id="KW-0133">Cell shape</keyword>
<feature type="domain" description="L,D-TPase catalytic" evidence="8">
    <location>
        <begin position="39"/>
        <end position="174"/>
    </location>
</feature>
<feature type="active site" description="Nucleophile" evidence="7">
    <location>
        <position position="150"/>
    </location>
</feature>
<dbReference type="Proteomes" id="UP000198744">
    <property type="component" value="Unassembled WGS sequence"/>
</dbReference>
<proteinExistence type="inferred from homology"/>
<dbReference type="PANTHER" id="PTHR36699">
    <property type="entry name" value="LD-TRANSPEPTIDASE"/>
    <property type="match status" value="1"/>
</dbReference>
<evidence type="ECO:0000256" key="7">
    <source>
        <dbReference type="PROSITE-ProRule" id="PRU01373"/>
    </source>
</evidence>
<evidence type="ECO:0000256" key="4">
    <source>
        <dbReference type="ARBA" id="ARBA00022960"/>
    </source>
</evidence>
<gene>
    <name evidence="9" type="ORF">SAMN04489760_10634</name>
</gene>
<dbReference type="GO" id="GO:0008360">
    <property type="term" value="P:regulation of cell shape"/>
    <property type="evidence" value="ECO:0007669"/>
    <property type="project" value="UniProtKB-UniRule"/>
</dbReference>
<evidence type="ECO:0000256" key="2">
    <source>
        <dbReference type="ARBA" id="ARBA00005992"/>
    </source>
</evidence>
<dbReference type="GO" id="GO:0071555">
    <property type="term" value="P:cell wall organization"/>
    <property type="evidence" value="ECO:0007669"/>
    <property type="project" value="UniProtKB-UniRule"/>
</dbReference>
<organism evidence="9 10">
    <name type="scientific">Syntrophus gentianae</name>
    <dbReference type="NCBI Taxonomy" id="43775"/>
    <lineage>
        <taxon>Bacteria</taxon>
        <taxon>Pseudomonadati</taxon>
        <taxon>Thermodesulfobacteriota</taxon>
        <taxon>Syntrophia</taxon>
        <taxon>Syntrophales</taxon>
        <taxon>Syntrophaceae</taxon>
        <taxon>Syntrophus</taxon>
    </lineage>
</organism>
<dbReference type="Gene3D" id="2.40.440.10">
    <property type="entry name" value="L,D-transpeptidase catalytic domain-like"/>
    <property type="match status" value="1"/>
</dbReference>
<dbReference type="EMBL" id="FOBS01000006">
    <property type="protein sequence ID" value="SEM18389.1"/>
    <property type="molecule type" value="Genomic_DNA"/>
</dbReference>
<keyword evidence="3" id="KW-0808">Transferase</keyword>
<dbReference type="InterPro" id="IPR038063">
    <property type="entry name" value="Transpep_catalytic_dom"/>
</dbReference>
<evidence type="ECO:0000313" key="10">
    <source>
        <dbReference type="Proteomes" id="UP000198744"/>
    </source>
</evidence>
<dbReference type="PROSITE" id="PS52029">
    <property type="entry name" value="LD_TPASE"/>
    <property type="match status" value="1"/>
</dbReference>
<dbReference type="Pfam" id="PF03734">
    <property type="entry name" value="YkuD"/>
    <property type="match status" value="1"/>
</dbReference>
<dbReference type="PANTHER" id="PTHR36699:SF1">
    <property type="entry name" value="L,D-TRANSPEPTIDASE YAFK-RELATED"/>
    <property type="match status" value="1"/>
</dbReference>
<keyword evidence="10" id="KW-1185">Reference proteome</keyword>
<evidence type="ECO:0000256" key="3">
    <source>
        <dbReference type="ARBA" id="ARBA00022679"/>
    </source>
</evidence>
<protein>
    <submittedName>
        <fullName evidence="9">L,D-transpeptidase catalytic domain</fullName>
    </submittedName>
</protein>
<evidence type="ECO:0000259" key="8">
    <source>
        <dbReference type="PROSITE" id="PS52029"/>
    </source>
</evidence>
<dbReference type="STRING" id="43775.SAMN04489760_10634"/>
<evidence type="ECO:0000256" key="5">
    <source>
        <dbReference type="ARBA" id="ARBA00022984"/>
    </source>
</evidence>
<reference evidence="9 10" key="1">
    <citation type="submission" date="2016-10" db="EMBL/GenBank/DDBJ databases">
        <authorList>
            <person name="de Groot N.N."/>
        </authorList>
    </citation>
    <scope>NUCLEOTIDE SEQUENCE [LARGE SCALE GENOMIC DNA]</scope>
    <source>
        <strain evidence="9 10">DSM 8423</strain>
    </source>
</reference>
<feature type="active site" description="Proton donor/acceptor" evidence="7">
    <location>
        <position position="129"/>
    </location>
</feature>
<dbReference type="CDD" id="cd16913">
    <property type="entry name" value="YkuD_like"/>
    <property type="match status" value="1"/>
</dbReference>
<dbReference type="UniPathway" id="UPA00219"/>
<evidence type="ECO:0000256" key="6">
    <source>
        <dbReference type="ARBA" id="ARBA00023316"/>
    </source>
</evidence>
<sequence length="175" mass="19539">MTRVKKNFRVMFGVTTLIYVLASLWLCLDPAQANLLKADKVVVVKSERSLMLMKNGAVLKKYQVALGKNPSGRKTREGDQKTPEGLYYLDWRNPNSQYHLSLHISYPNPEDVKNASALGVSAGANVMIHGLPNELDDPGKLQRIDWTHGCIAVTNTEIEEIWTLVPDGIPIEIKP</sequence>
<comment type="similarity">
    <text evidence="2">Belongs to the YkuD family.</text>
</comment>
<accession>A0A1H7WBD7</accession>
<dbReference type="RefSeq" id="WP_217638886.1">
    <property type="nucleotide sequence ID" value="NZ_FOBS01000006.1"/>
</dbReference>
<comment type="pathway">
    <text evidence="1 7">Cell wall biogenesis; peptidoglycan biosynthesis.</text>
</comment>
<dbReference type="InterPro" id="IPR005490">
    <property type="entry name" value="LD_TPept_cat_dom"/>
</dbReference>
<keyword evidence="6 7" id="KW-0961">Cell wall biogenesis/degradation</keyword>
<evidence type="ECO:0000256" key="1">
    <source>
        <dbReference type="ARBA" id="ARBA00004752"/>
    </source>
</evidence>